<organism evidence="3 5">
    <name type="scientific">Didymodactylos carnosus</name>
    <dbReference type="NCBI Taxonomy" id="1234261"/>
    <lineage>
        <taxon>Eukaryota</taxon>
        <taxon>Metazoa</taxon>
        <taxon>Spiralia</taxon>
        <taxon>Gnathifera</taxon>
        <taxon>Rotifera</taxon>
        <taxon>Eurotatoria</taxon>
        <taxon>Bdelloidea</taxon>
        <taxon>Philodinida</taxon>
        <taxon>Philodinidae</taxon>
        <taxon>Didymodactylos</taxon>
    </lineage>
</organism>
<dbReference type="Proteomes" id="UP000663829">
    <property type="component" value="Unassembled WGS sequence"/>
</dbReference>
<sequence length="564" mass="64835">MPKTARLDLLVLKRYYSPHGVRCCSDHLLGTCLSPDCEIETENRSQTTAKLPPKELLGLFNDHRRLIQEATTAPRLDFLDPGLTDEDYQVFTDLGYEVKMPYYLEKGNKQHTTLEVHESRSVTKVRWTVESFHARFKSGGILAIELKIKCFLNSYIVYCIIRIISACLHCYRGTIIQNYNSLEIQAVAAAMKDRKGKCNTLLALIETGKISARQRWSEIDEANIDFPLMDLDDLRLLFFESYQIKQSIKYAEERMSDDGDFPIQVSEETDEIIRCRIQSRHKNSTFYYCWVQCSNQGDPAPAWYCQCKSGARTVRACAHIATFHVRIRSALNALKACSKAKWNRQAFESLRQLLDTRQQQLFTDINDHEQHKLHEAQEQLKEINQQIETIEVEEVITREILNKNDHIQLLKVRNDLLNEMTKTGGKKIELKQITPYHLIGLDSIATFKKKIENLGNGIYDLMFHWMNFPTELAMQYSNEQIIVGAISGKESTSLALAAMGPGNILKLDTPQNQPVNKNPSDDEDDDGVKRLSWHLDRCSGGWRAGNTKGLRRNNEWRKVILAEN</sequence>
<evidence type="ECO:0000313" key="4">
    <source>
        <dbReference type="EMBL" id="CAF3969345.1"/>
    </source>
</evidence>
<feature type="region of interest" description="Disordered" evidence="2">
    <location>
        <begin position="506"/>
        <end position="528"/>
    </location>
</feature>
<evidence type="ECO:0000313" key="5">
    <source>
        <dbReference type="Proteomes" id="UP000663829"/>
    </source>
</evidence>
<dbReference type="Proteomes" id="UP000681722">
    <property type="component" value="Unassembled WGS sequence"/>
</dbReference>
<comment type="caution">
    <text evidence="3">The sequence shown here is derived from an EMBL/GenBank/DDBJ whole genome shotgun (WGS) entry which is preliminary data.</text>
</comment>
<gene>
    <name evidence="3" type="ORF">GPM918_LOCUS23917</name>
    <name evidence="4" type="ORF">SRO942_LOCUS23918</name>
</gene>
<protein>
    <recommendedName>
        <fullName evidence="6">SWIM-type domain-containing protein</fullName>
    </recommendedName>
</protein>
<reference evidence="3" key="1">
    <citation type="submission" date="2021-02" db="EMBL/GenBank/DDBJ databases">
        <authorList>
            <person name="Nowell W R."/>
        </authorList>
    </citation>
    <scope>NUCLEOTIDE SEQUENCE</scope>
</reference>
<evidence type="ECO:0000256" key="2">
    <source>
        <dbReference type="SAM" id="MobiDB-lite"/>
    </source>
</evidence>
<dbReference type="EMBL" id="CAJNOQ010008728">
    <property type="protein sequence ID" value="CAF1205001.1"/>
    <property type="molecule type" value="Genomic_DNA"/>
</dbReference>
<evidence type="ECO:0008006" key="6">
    <source>
        <dbReference type="Google" id="ProtNLM"/>
    </source>
</evidence>
<keyword evidence="1" id="KW-0175">Coiled coil</keyword>
<feature type="compositionally biased region" description="Polar residues" evidence="2">
    <location>
        <begin position="509"/>
        <end position="518"/>
    </location>
</feature>
<dbReference type="EMBL" id="CAJOBC010008730">
    <property type="protein sequence ID" value="CAF3969345.1"/>
    <property type="molecule type" value="Genomic_DNA"/>
</dbReference>
<dbReference type="AlphaFoldDB" id="A0A814WQW6"/>
<evidence type="ECO:0000313" key="3">
    <source>
        <dbReference type="EMBL" id="CAF1205001.1"/>
    </source>
</evidence>
<proteinExistence type="predicted"/>
<name>A0A814WQW6_9BILA</name>
<keyword evidence="5" id="KW-1185">Reference proteome</keyword>
<feature type="coiled-coil region" evidence="1">
    <location>
        <begin position="366"/>
        <end position="393"/>
    </location>
</feature>
<accession>A0A814WQW6</accession>
<evidence type="ECO:0000256" key="1">
    <source>
        <dbReference type="SAM" id="Coils"/>
    </source>
</evidence>